<comment type="caution">
    <text evidence="2">The sequence shown here is derived from an EMBL/GenBank/DDBJ whole genome shotgun (WGS) entry which is preliminary data.</text>
</comment>
<proteinExistence type="predicted"/>
<organism evidence="2 3">
    <name type="scientific">Thalassotalea loyana</name>
    <dbReference type="NCBI Taxonomy" id="280483"/>
    <lineage>
        <taxon>Bacteria</taxon>
        <taxon>Pseudomonadati</taxon>
        <taxon>Pseudomonadota</taxon>
        <taxon>Gammaproteobacteria</taxon>
        <taxon>Alteromonadales</taxon>
        <taxon>Colwelliaceae</taxon>
        <taxon>Thalassotalea</taxon>
    </lineage>
</organism>
<evidence type="ECO:0000313" key="3">
    <source>
        <dbReference type="Proteomes" id="UP001157134"/>
    </source>
</evidence>
<reference evidence="2 3" key="1">
    <citation type="submission" date="2023-03" db="EMBL/GenBank/DDBJ databases">
        <title>Thalassotalea loyana LMG 22536T draft genome sequence.</title>
        <authorList>
            <person name="Sawabe T."/>
        </authorList>
    </citation>
    <scope>NUCLEOTIDE SEQUENCE [LARGE SCALE GENOMIC DNA]</scope>
    <source>
        <strain evidence="2 3">LMG 22536</strain>
    </source>
</reference>
<dbReference type="EMBL" id="BSSV01000001">
    <property type="protein sequence ID" value="GLX83948.1"/>
    <property type="molecule type" value="Genomic_DNA"/>
</dbReference>
<gene>
    <name evidence="2" type="ORF">tloyanaT_02000</name>
</gene>
<evidence type="ECO:0000313" key="2">
    <source>
        <dbReference type="EMBL" id="GLX83948.1"/>
    </source>
</evidence>
<sequence>MKSYAIKYLLLSFGISLTVNASIAQENLSEQEYHQWLKDKFSDQHERLIPVVAVADMYFACNKVKKIDPVPYRVPDLLKRMDREQLAEKLIECLGTNDIQSDIAINYGLEGCFYEQLADKPKQERDEKMKLVRKAIASLSREERQKSLTQCVTSQAIAYLK</sequence>
<dbReference type="RefSeq" id="WP_284295496.1">
    <property type="nucleotide sequence ID" value="NZ_BSSV01000001.1"/>
</dbReference>
<feature type="signal peptide" evidence="1">
    <location>
        <begin position="1"/>
        <end position="21"/>
    </location>
</feature>
<accession>A0ABQ6H744</accession>
<protein>
    <submittedName>
        <fullName evidence="2">Uncharacterized protein</fullName>
    </submittedName>
</protein>
<name>A0ABQ6H744_9GAMM</name>
<keyword evidence="3" id="KW-1185">Reference proteome</keyword>
<evidence type="ECO:0000256" key="1">
    <source>
        <dbReference type="SAM" id="SignalP"/>
    </source>
</evidence>
<feature type="chain" id="PRO_5045551517" evidence="1">
    <location>
        <begin position="22"/>
        <end position="161"/>
    </location>
</feature>
<keyword evidence="1" id="KW-0732">Signal</keyword>
<dbReference type="Proteomes" id="UP001157134">
    <property type="component" value="Unassembled WGS sequence"/>
</dbReference>